<name>C7J900_ORYSJ</name>
<dbReference type="Proteomes" id="UP000000763">
    <property type="component" value="Chromosome 11"/>
</dbReference>
<protein>
    <submittedName>
        <fullName evidence="2">Os11g0141800 protein</fullName>
    </submittedName>
</protein>
<sequence>VSLSSLSSRSLLSLPPFSPAHYRRLAGGGGSGDRALPSARSGPSGGRGGGGRELEGSPWLQLPGGRTGGGGDTLPSTRSGRRGGSGASAPPDPAGRGVNDDRRGGSSKWRGSRAVAATTSPLPDLAGGEVMAAAEPSPLPNPARSR</sequence>
<evidence type="ECO:0000313" key="3">
    <source>
        <dbReference type="Proteomes" id="UP000000763"/>
    </source>
</evidence>
<feature type="compositionally biased region" description="Low complexity" evidence="1">
    <location>
        <begin position="1"/>
        <end position="15"/>
    </location>
</feature>
<gene>
    <name evidence="2" type="ordered locus">Os11g0141800</name>
</gene>
<dbReference type="AlphaFoldDB" id="C7J900"/>
<feature type="compositionally biased region" description="Pro residues" evidence="1">
    <location>
        <begin position="137"/>
        <end position="146"/>
    </location>
</feature>
<feature type="region of interest" description="Disordered" evidence="1">
    <location>
        <begin position="1"/>
        <end position="146"/>
    </location>
</feature>
<dbReference type="EMBL" id="AP008217">
    <property type="protein sequence ID" value="BAH95074.1"/>
    <property type="molecule type" value="Genomic_DNA"/>
</dbReference>
<dbReference type="KEGG" id="dosa:Os11g0141800"/>
<proteinExistence type="predicted"/>
<organism evidence="2 3">
    <name type="scientific">Oryza sativa subsp. japonica</name>
    <name type="common">Rice</name>
    <dbReference type="NCBI Taxonomy" id="39947"/>
    <lineage>
        <taxon>Eukaryota</taxon>
        <taxon>Viridiplantae</taxon>
        <taxon>Streptophyta</taxon>
        <taxon>Embryophyta</taxon>
        <taxon>Tracheophyta</taxon>
        <taxon>Spermatophyta</taxon>
        <taxon>Magnoliopsida</taxon>
        <taxon>Liliopsida</taxon>
        <taxon>Poales</taxon>
        <taxon>Poaceae</taxon>
        <taxon>BOP clade</taxon>
        <taxon>Oryzoideae</taxon>
        <taxon>Oryzeae</taxon>
        <taxon>Oryzinae</taxon>
        <taxon>Oryza</taxon>
        <taxon>Oryza sativa</taxon>
    </lineage>
</organism>
<reference evidence="3" key="2">
    <citation type="journal article" date="2008" name="Nucleic Acids Res.">
        <title>The rice annotation project database (RAP-DB): 2008 update.</title>
        <authorList>
            <consortium name="The rice annotation project (RAP)"/>
        </authorList>
    </citation>
    <scope>GENOME REANNOTATION</scope>
    <source>
        <strain evidence="3">cv. Nipponbare</strain>
    </source>
</reference>
<evidence type="ECO:0000313" key="2">
    <source>
        <dbReference type="EMBL" id="BAH95074.1"/>
    </source>
</evidence>
<reference evidence="2 3" key="1">
    <citation type="journal article" date="2005" name="Nature">
        <title>The map-based sequence of the rice genome.</title>
        <authorList>
            <consortium name="International rice genome sequencing project (IRGSP)"/>
            <person name="Matsumoto T."/>
            <person name="Wu J."/>
            <person name="Kanamori H."/>
            <person name="Katayose Y."/>
            <person name="Fujisawa M."/>
            <person name="Namiki N."/>
            <person name="Mizuno H."/>
            <person name="Yamamoto K."/>
            <person name="Antonio B.A."/>
            <person name="Baba T."/>
            <person name="Sakata K."/>
            <person name="Nagamura Y."/>
            <person name="Aoki H."/>
            <person name="Arikawa K."/>
            <person name="Arita K."/>
            <person name="Bito T."/>
            <person name="Chiden Y."/>
            <person name="Fujitsuka N."/>
            <person name="Fukunaka R."/>
            <person name="Hamada M."/>
            <person name="Harada C."/>
            <person name="Hayashi A."/>
            <person name="Hijishita S."/>
            <person name="Honda M."/>
            <person name="Hosokawa S."/>
            <person name="Ichikawa Y."/>
            <person name="Idonuma A."/>
            <person name="Iijima M."/>
            <person name="Ikeda M."/>
            <person name="Ikeno M."/>
            <person name="Ito K."/>
            <person name="Ito S."/>
            <person name="Ito T."/>
            <person name="Ito Y."/>
            <person name="Ito Y."/>
            <person name="Iwabuchi A."/>
            <person name="Kamiya K."/>
            <person name="Karasawa W."/>
            <person name="Kurita K."/>
            <person name="Katagiri S."/>
            <person name="Kikuta A."/>
            <person name="Kobayashi H."/>
            <person name="Kobayashi N."/>
            <person name="Machita K."/>
            <person name="Maehara T."/>
            <person name="Masukawa M."/>
            <person name="Mizubayashi T."/>
            <person name="Mukai Y."/>
            <person name="Nagasaki H."/>
            <person name="Nagata Y."/>
            <person name="Naito S."/>
            <person name="Nakashima M."/>
            <person name="Nakama Y."/>
            <person name="Nakamichi Y."/>
            <person name="Nakamura M."/>
            <person name="Meguro A."/>
            <person name="Negishi M."/>
            <person name="Ohta I."/>
            <person name="Ohta T."/>
            <person name="Okamoto M."/>
            <person name="Ono N."/>
            <person name="Saji S."/>
            <person name="Sakaguchi M."/>
            <person name="Sakai K."/>
            <person name="Shibata M."/>
            <person name="Shimokawa T."/>
            <person name="Song J."/>
            <person name="Takazaki Y."/>
            <person name="Terasawa K."/>
            <person name="Tsugane M."/>
            <person name="Tsuji K."/>
            <person name="Ueda S."/>
            <person name="Waki K."/>
            <person name="Yamagata H."/>
            <person name="Yamamoto M."/>
            <person name="Yamamoto S."/>
            <person name="Yamane H."/>
            <person name="Yoshiki S."/>
            <person name="Yoshihara R."/>
            <person name="Yukawa K."/>
            <person name="Zhong H."/>
            <person name="Yano M."/>
            <person name="Yuan Q."/>
            <person name="Ouyang S."/>
            <person name="Liu J."/>
            <person name="Jones K.M."/>
            <person name="Gansberger K."/>
            <person name="Moffat K."/>
            <person name="Hill J."/>
            <person name="Bera J."/>
            <person name="Fadrosh D."/>
            <person name="Jin S."/>
            <person name="Johri S."/>
            <person name="Kim M."/>
            <person name="Overton L."/>
            <person name="Reardon M."/>
            <person name="Tsitrin T."/>
            <person name="Vuong H."/>
            <person name="Weaver B."/>
            <person name="Ciecko A."/>
            <person name="Tallon L."/>
            <person name="Jackson J."/>
            <person name="Pai G."/>
            <person name="Aken S.V."/>
            <person name="Utterback T."/>
            <person name="Reidmuller S."/>
            <person name="Feldblyum T."/>
            <person name="Hsiao J."/>
            <person name="Zismann V."/>
            <person name="Iobst S."/>
            <person name="de Vazeille A.R."/>
            <person name="Buell C.R."/>
            <person name="Ying K."/>
            <person name="Li Y."/>
            <person name="Lu T."/>
            <person name="Huang Y."/>
            <person name="Zhao Q."/>
            <person name="Feng Q."/>
            <person name="Zhang L."/>
            <person name="Zhu J."/>
            <person name="Weng Q."/>
            <person name="Mu J."/>
            <person name="Lu Y."/>
            <person name="Fan D."/>
            <person name="Liu Y."/>
            <person name="Guan J."/>
            <person name="Zhang Y."/>
            <person name="Yu S."/>
            <person name="Liu X."/>
            <person name="Zhang Y."/>
            <person name="Hong G."/>
            <person name="Han B."/>
            <person name="Choisne N."/>
            <person name="Demange N."/>
            <person name="Orjeda G."/>
            <person name="Samain S."/>
            <person name="Cattolico L."/>
            <person name="Pelletier E."/>
            <person name="Couloux A."/>
            <person name="Segurens B."/>
            <person name="Wincker P."/>
            <person name="D'Hont A."/>
            <person name="Scarpelli C."/>
            <person name="Weissenbach J."/>
            <person name="Salanoubat M."/>
            <person name="Quetier F."/>
            <person name="Yu Y."/>
            <person name="Kim H.R."/>
            <person name="Rambo T."/>
            <person name="Currie J."/>
            <person name="Collura K."/>
            <person name="Luo M."/>
            <person name="Yang T."/>
            <person name="Ammiraju J.S.S."/>
            <person name="Engler F."/>
            <person name="Soderlund C."/>
            <person name="Wing R.A."/>
            <person name="Palmer L.E."/>
            <person name="de la Bastide M."/>
            <person name="Spiegel L."/>
            <person name="Nascimento L."/>
            <person name="Zutavern T."/>
            <person name="O'Shaughnessy A."/>
            <person name="Dike S."/>
            <person name="Dedhia N."/>
            <person name="Preston R."/>
            <person name="Balija V."/>
            <person name="McCombie W.R."/>
            <person name="Chow T."/>
            <person name="Chen H."/>
            <person name="Chung M."/>
            <person name="Chen C."/>
            <person name="Shaw J."/>
            <person name="Wu H."/>
            <person name="Hsiao K."/>
            <person name="Chao Y."/>
            <person name="Chu M."/>
            <person name="Cheng C."/>
            <person name="Hour A."/>
            <person name="Lee P."/>
            <person name="Lin S."/>
            <person name="Lin Y."/>
            <person name="Liou J."/>
            <person name="Liu S."/>
            <person name="Hsing Y."/>
            <person name="Raghuvanshi S."/>
            <person name="Mohanty A."/>
            <person name="Bharti A.K."/>
            <person name="Gaur A."/>
            <person name="Gupta V."/>
            <person name="Kumar D."/>
            <person name="Ravi V."/>
            <person name="Vij S."/>
            <person name="Kapur A."/>
            <person name="Khurana P."/>
            <person name="Khurana P."/>
            <person name="Khurana J.P."/>
            <person name="Tyagi A.K."/>
            <person name="Gaikwad K."/>
            <person name="Singh A."/>
            <person name="Dalal V."/>
            <person name="Srivastava S."/>
            <person name="Dixit A."/>
            <person name="Pal A.K."/>
            <person name="Ghazi I.A."/>
            <person name="Yadav M."/>
            <person name="Pandit A."/>
            <person name="Bhargava A."/>
            <person name="Sureshbabu K."/>
            <person name="Batra K."/>
            <person name="Sharma T.R."/>
            <person name="Mohapatra T."/>
            <person name="Singh N.K."/>
            <person name="Messing J."/>
            <person name="Nelson A.B."/>
            <person name="Fuks G."/>
            <person name="Kavchok S."/>
            <person name="Keizer G."/>
            <person name="Linton E."/>
            <person name="Llaca V."/>
            <person name="Song R."/>
            <person name="Tanyolac B."/>
            <person name="Young S."/>
            <person name="Ho-Il K."/>
            <person name="Hahn J.H."/>
            <person name="Sangsakoo G."/>
            <person name="Vanavichit A."/>
            <person name="de Mattos Luiz.A.T."/>
            <person name="Zimmer P.D."/>
            <person name="Malone G."/>
            <person name="Dellagostin O."/>
            <person name="de Oliveira A.C."/>
            <person name="Bevan M."/>
            <person name="Bancroft I."/>
            <person name="Minx P."/>
            <person name="Cordum H."/>
            <person name="Wilson R."/>
            <person name="Cheng Z."/>
            <person name="Jin W."/>
            <person name="Jiang J."/>
            <person name="Leong S.A."/>
            <person name="Iwama H."/>
            <person name="Gojobori T."/>
            <person name="Itoh T."/>
            <person name="Niimura Y."/>
            <person name="Fujii Y."/>
            <person name="Habara T."/>
            <person name="Sakai H."/>
            <person name="Sato Y."/>
            <person name="Wilson G."/>
            <person name="Kumar K."/>
            <person name="McCouch S."/>
            <person name="Juretic N."/>
            <person name="Hoen D."/>
            <person name="Wright S."/>
            <person name="Bruskiewich R."/>
            <person name="Bureau T."/>
            <person name="Miyao A."/>
            <person name="Hirochika H."/>
            <person name="Nishikawa T."/>
            <person name="Kadowaki K."/>
            <person name="Sugiura M."/>
            <person name="Burr B."/>
            <person name="Sasaki T."/>
        </authorList>
    </citation>
    <scope>NUCLEOTIDE SEQUENCE [LARGE SCALE GENOMIC DNA]</scope>
    <source>
        <strain evidence="3">cv. Nipponbare</strain>
    </source>
</reference>
<evidence type="ECO:0000256" key="1">
    <source>
        <dbReference type="SAM" id="MobiDB-lite"/>
    </source>
</evidence>
<feature type="non-terminal residue" evidence="2">
    <location>
        <position position="1"/>
    </location>
</feature>
<accession>C7J900</accession>